<dbReference type="WBParaSite" id="HPLM_0001214101-mRNA-1">
    <property type="protein sequence ID" value="HPLM_0001214101-mRNA-1"/>
    <property type="gene ID" value="HPLM_0001214101"/>
</dbReference>
<gene>
    <name evidence="2" type="ORF">HPLM_LOCUS12133</name>
</gene>
<dbReference type="AlphaFoldDB" id="A0A0N4WLU2"/>
<organism evidence="4">
    <name type="scientific">Haemonchus placei</name>
    <name type="common">Barber's pole worm</name>
    <dbReference type="NCBI Taxonomy" id="6290"/>
    <lineage>
        <taxon>Eukaryota</taxon>
        <taxon>Metazoa</taxon>
        <taxon>Ecdysozoa</taxon>
        <taxon>Nematoda</taxon>
        <taxon>Chromadorea</taxon>
        <taxon>Rhabditida</taxon>
        <taxon>Rhabditina</taxon>
        <taxon>Rhabditomorpha</taxon>
        <taxon>Strongyloidea</taxon>
        <taxon>Trichostrongylidae</taxon>
        <taxon>Haemonchus</taxon>
    </lineage>
</organism>
<evidence type="ECO:0000313" key="2">
    <source>
        <dbReference type="EMBL" id="VDO44815.1"/>
    </source>
</evidence>
<name>A0A0N4WLU2_HAEPC</name>
<feature type="region of interest" description="Disordered" evidence="1">
    <location>
        <begin position="31"/>
        <end position="73"/>
    </location>
</feature>
<evidence type="ECO:0000313" key="4">
    <source>
        <dbReference type="WBParaSite" id="HPLM_0001214101-mRNA-1"/>
    </source>
</evidence>
<feature type="region of interest" description="Disordered" evidence="1">
    <location>
        <begin position="90"/>
        <end position="113"/>
    </location>
</feature>
<reference evidence="2 3" key="2">
    <citation type="submission" date="2018-11" db="EMBL/GenBank/DDBJ databases">
        <authorList>
            <consortium name="Pathogen Informatics"/>
        </authorList>
    </citation>
    <scope>NUCLEOTIDE SEQUENCE [LARGE SCALE GENOMIC DNA]</scope>
    <source>
        <strain evidence="2 3">MHpl1</strain>
    </source>
</reference>
<reference evidence="4" key="1">
    <citation type="submission" date="2017-02" db="UniProtKB">
        <authorList>
            <consortium name="WormBaseParasite"/>
        </authorList>
    </citation>
    <scope>IDENTIFICATION</scope>
</reference>
<keyword evidence="3" id="KW-1185">Reference proteome</keyword>
<proteinExistence type="predicted"/>
<evidence type="ECO:0000256" key="1">
    <source>
        <dbReference type="SAM" id="MobiDB-lite"/>
    </source>
</evidence>
<sequence>MISEDDFNTLINKPQRNLEHIASSIGHVRNAIEKSSPPAASEDALDGAKDDSDGEGEGIQVLQPEPNPPEEAEVKRQIYREIPNAYVKIEELNSSPNSKGDPDVNPGTSVEES</sequence>
<dbReference type="EMBL" id="UZAF01017770">
    <property type="protein sequence ID" value="VDO44815.1"/>
    <property type="molecule type" value="Genomic_DNA"/>
</dbReference>
<dbReference type="Proteomes" id="UP000268014">
    <property type="component" value="Unassembled WGS sequence"/>
</dbReference>
<protein>
    <submittedName>
        <fullName evidence="4">NET domain-containing protein</fullName>
    </submittedName>
</protein>
<evidence type="ECO:0000313" key="3">
    <source>
        <dbReference type="Proteomes" id="UP000268014"/>
    </source>
</evidence>
<accession>A0A0N4WLU2</accession>